<gene>
    <name evidence="2" type="ordered locus">HacjB3_00340</name>
    <name evidence="3" type="ORF">C497_18992</name>
</gene>
<proteinExistence type="predicted"/>
<dbReference type="EMBL" id="AOHV01000045">
    <property type="protein sequence ID" value="ELY33064.1"/>
    <property type="molecule type" value="Genomic_DNA"/>
</dbReference>
<organism evidence="2 4">
    <name type="scientific">Halalkalicoccus jeotgali (strain DSM 18796 / CECT 7217 / JCM 14584 / KCTC 4019 / B3)</name>
    <dbReference type="NCBI Taxonomy" id="795797"/>
    <lineage>
        <taxon>Archaea</taxon>
        <taxon>Methanobacteriati</taxon>
        <taxon>Methanobacteriota</taxon>
        <taxon>Stenosarchaea group</taxon>
        <taxon>Halobacteria</taxon>
        <taxon>Halobacteriales</taxon>
        <taxon>Halococcaceae</taxon>
        <taxon>Halalkalicoccus</taxon>
    </lineage>
</organism>
<dbReference type="PATRIC" id="fig|795797.18.peg.69"/>
<evidence type="ECO:0000256" key="1">
    <source>
        <dbReference type="SAM" id="Phobius"/>
    </source>
</evidence>
<name>D8J499_HALJB</name>
<feature type="transmembrane region" description="Helical" evidence="1">
    <location>
        <begin position="35"/>
        <end position="57"/>
    </location>
</feature>
<keyword evidence="5" id="KW-1185">Reference proteome</keyword>
<dbReference type="Proteomes" id="UP000011645">
    <property type="component" value="Unassembled WGS sequence"/>
</dbReference>
<dbReference type="KEGG" id="hje:HacjB3_00340"/>
<keyword evidence="1" id="KW-1133">Transmembrane helix</keyword>
<dbReference type="GeneID" id="9417861"/>
<dbReference type="AlphaFoldDB" id="D8J499"/>
<dbReference type="STRING" id="795797.HacjB3_00340"/>
<evidence type="ECO:0000313" key="4">
    <source>
        <dbReference type="Proteomes" id="UP000000390"/>
    </source>
</evidence>
<dbReference type="Proteomes" id="UP000000390">
    <property type="component" value="Chromosome"/>
</dbReference>
<dbReference type="RefSeq" id="WP_008419106.1">
    <property type="nucleotide sequence ID" value="NC_014297.1"/>
</dbReference>
<evidence type="ECO:0000313" key="5">
    <source>
        <dbReference type="Proteomes" id="UP000011645"/>
    </source>
</evidence>
<reference evidence="2 4" key="1">
    <citation type="journal article" date="2010" name="J. Bacteriol.">
        <title>Complete genome sequence of Halalkalicoccus jeotgali B3(T), an extremely halophilic archaeon.</title>
        <authorList>
            <person name="Roh S.W."/>
            <person name="Nam Y.D."/>
            <person name="Nam S.H."/>
            <person name="Choi S.H."/>
            <person name="Park H.S."/>
            <person name="Bae J.W."/>
        </authorList>
    </citation>
    <scope>NUCLEOTIDE SEQUENCE [LARGE SCALE GENOMIC DNA]</scope>
    <source>
        <strain evidence="2">B3</strain>
        <strain evidence="4">DSM 18796 / CECT 7217 / JCM 14584 / KCTC 4019 / B3</strain>
    </source>
</reference>
<evidence type="ECO:0000313" key="3">
    <source>
        <dbReference type="EMBL" id="ELY33064.1"/>
    </source>
</evidence>
<accession>D8J499</accession>
<reference evidence="3 5" key="2">
    <citation type="journal article" date="2014" name="PLoS Genet.">
        <title>Phylogenetically driven sequencing of extremely halophilic archaea reveals strategies for static and dynamic osmo-response.</title>
        <authorList>
            <person name="Becker E.A."/>
            <person name="Seitzer P.M."/>
            <person name="Tritt A."/>
            <person name="Larsen D."/>
            <person name="Krusor M."/>
            <person name="Yao A.I."/>
            <person name="Wu D."/>
            <person name="Madern D."/>
            <person name="Eisen J.A."/>
            <person name="Darling A.E."/>
            <person name="Facciotti M.T."/>
        </authorList>
    </citation>
    <scope>NUCLEOTIDE SEQUENCE [LARGE SCALE GENOMIC DNA]</scope>
    <source>
        <strain evidence="3">B3</strain>
        <strain evidence="5">DSM 18796 / CECT 7217 / JCM 14584 / KCTC 4019 / B3</strain>
    </source>
</reference>
<dbReference type="EMBL" id="CP002062">
    <property type="protein sequence ID" value="ADJ13461.1"/>
    <property type="molecule type" value="Genomic_DNA"/>
</dbReference>
<dbReference type="HOGENOM" id="CLU_2930089_0_0_2"/>
<sequence length="60" mass="6179">MEGTTTPATGVAIVFAILAVGLAIALERLLLGGEFLIEAVLTAIVVSAVFAVLAYSLDRF</sequence>
<keyword evidence="1" id="KW-0812">Transmembrane</keyword>
<feature type="transmembrane region" description="Helical" evidence="1">
    <location>
        <begin position="6"/>
        <end position="26"/>
    </location>
</feature>
<protein>
    <submittedName>
        <fullName evidence="2">Uncharacterized protein</fullName>
    </submittedName>
</protein>
<evidence type="ECO:0000313" key="2">
    <source>
        <dbReference type="EMBL" id="ADJ13461.1"/>
    </source>
</evidence>
<keyword evidence="1" id="KW-0472">Membrane</keyword>